<comment type="caution">
    <text evidence="1">The sequence shown here is derived from an EMBL/GenBank/DDBJ whole genome shotgun (WGS) entry which is preliminary data.</text>
</comment>
<name>A0A0F9J909_9ZZZZ</name>
<dbReference type="SUPFAM" id="SSF53850">
    <property type="entry name" value="Periplasmic binding protein-like II"/>
    <property type="match status" value="1"/>
</dbReference>
<dbReference type="Gene3D" id="3.40.190.10">
    <property type="entry name" value="Periplasmic binding protein-like II"/>
    <property type="match status" value="1"/>
</dbReference>
<organism evidence="1">
    <name type="scientific">marine sediment metagenome</name>
    <dbReference type="NCBI Taxonomy" id="412755"/>
    <lineage>
        <taxon>unclassified sequences</taxon>
        <taxon>metagenomes</taxon>
        <taxon>ecological metagenomes</taxon>
    </lineage>
</organism>
<dbReference type="InterPro" id="IPR050490">
    <property type="entry name" value="Bact_solute-bd_prot1"/>
</dbReference>
<dbReference type="PANTHER" id="PTHR43649">
    <property type="entry name" value="ARABINOSE-BINDING PROTEIN-RELATED"/>
    <property type="match status" value="1"/>
</dbReference>
<gene>
    <name evidence="1" type="ORF">LCGC14_1559160</name>
</gene>
<sequence length="420" mass="47418">MKKWIVIGLVLLVSAFLFASKKGKEEQLEGKSEFEGQTIVVKLSPDIAMSGLKGVTEQFEEEYGVTVDYNEIGWDVWFPQQGQILATDEPLDVMGNGKNAWIEFPNKLTPLTDIFPDIFAEMVPELIEYSTLKGEIMAVPFLPSYQIIFYNKTIFKDAGADIPETWDEFFVTLKKLNDFNGNYNYVADWTTENYFLNFILTMQSAGVDEYNWIGGELVFNFDDPGTMKAVEFHKALLDQDLIDPGVLVQLQQEVSSLFDQGDIAMMSMWEMYAGYLTDEQFENTGYFAFPGMKKGMTGTLDGHEYLMIPKSAENPELAAEYIRYITSYENTKARSIVDKSIPVYAAQFKDQEIIDALPYLPVIDLVKKNLADQFPPITSTYELRLETATQIHPALLGEISVEEAVAGLQAFSDAQEAVPQ</sequence>
<dbReference type="Pfam" id="PF01547">
    <property type="entry name" value="SBP_bac_1"/>
    <property type="match status" value="1"/>
</dbReference>
<reference evidence="1" key="1">
    <citation type="journal article" date="2015" name="Nature">
        <title>Complex archaea that bridge the gap between prokaryotes and eukaryotes.</title>
        <authorList>
            <person name="Spang A."/>
            <person name="Saw J.H."/>
            <person name="Jorgensen S.L."/>
            <person name="Zaremba-Niedzwiedzka K."/>
            <person name="Martijn J."/>
            <person name="Lind A.E."/>
            <person name="van Eijk R."/>
            <person name="Schleper C."/>
            <person name="Guy L."/>
            <person name="Ettema T.J."/>
        </authorList>
    </citation>
    <scope>NUCLEOTIDE SEQUENCE</scope>
</reference>
<accession>A0A0F9J909</accession>
<dbReference type="EMBL" id="LAZR01012023">
    <property type="protein sequence ID" value="KKM47052.1"/>
    <property type="molecule type" value="Genomic_DNA"/>
</dbReference>
<proteinExistence type="predicted"/>
<dbReference type="PANTHER" id="PTHR43649:SF12">
    <property type="entry name" value="DIACETYLCHITOBIOSE BINDING PROTEIN DASA"/>
    <property type="match status" value="1"/>
</dbReference>
<protein>
    <submittedName>
        <fullName evidence="1">Uncharacterized protein</fullName>
    </submittedName>
</protein>
<dbReference type="InterPro" id="IPR006059">
    <property type="entry name" value="SBP"/>
</dbReference>
<evidence type="ECO:0000313" key="1">
    <source>
        <dbReference type="EMBL" id="KKM47052.1"/>
    </source>
</evidence>
<dbReference type="AlphaFoldDB" id="A0A0F9J909"/>